<dbReference type="PANTHER" id="PTHR13338">
    <property type="entry name" value="UPF0240 PROTEIN"/>
    <property type="match status" value="1"/>
</dbReference>
<feature type="region of interest" description="Disordered" evidence="1">
    <location>
        <begin position="210"/>
        <end position="230"/>
    </location>
</feature>
<dbReference type="WBParaSite" id="PTRK_0001158500.1">
    <property type="protein sequence ID" value="PTRK_0001158500.1"/>
    <property type="gene ID" value="PTRK_0001158500"/>
</dbReference>
<feature type="region of interest" description="Disordered" evidence="1">
    <location>
        <begin position="81"/>
        <end position="101"/>
    </location>
</feature>
<sequence>MGIIKKVVSSAGRVIDNATFQERVAFKFEKILKGEKIPAPKYETEKSAYKEIMNDPNIRKDLETKHEKLIENMNKINIHSSEVVENSKEKRQLPTRETEAEHKNDPNWEFFFYEPSKDKMLPNRLTLREALEILRSKYELIQTKPDKIERIKEIQNSINQHEAVKRIDEKKLEDMWKYFRPFARSDKQKVVQKADLAYLQDVLTGKEQEGGFFDIGKRDPRSLSTPEGRERLKVLDAERVKKIKLSIESEKKKDN</sequence>
<protein>
    <submittedName>
        <fullName evidence="3">39S ribosomal protein L59, mitochondrial</fullName>
    </submittedName>
</protein>
<feature type="compositionally biased region" description="Basic and acidic residues" evidence="1">
    <location>
        <begin position="85"/>
        <end position="101"/>
    </location>
</feature>
<keyword evidence="2" id="KW-1185">Reference proteome</keyword>
<evidence type="ECO:0000256" key="1">
    <source>
        <dbReference type="SAM" id="MobiDB-lite"/>
    </source>
</evidence>
<evidence type="ECO:0000313" key="3">
    <source>
        <dbReference type="WBParaSite" id="PTRK_0001158500.1"/>
    </source>
</evidence>
<evidence type="ECO:0000313" key="2">
    <source>
        <dbReference type="Proteomes" id="UP000038045"/>
    </source>
</evidence>
<reference evidence="3" key="1">
    <citation type="submission" date="2017-02" db="UniProtKB">
        <authorList>
            <consortium name="WormBaseParasite"/>
        </authorList>
    </citation>
    <scope>IDENTIFICATION</scope>
</reference>
<dbReference type="Proteomes" id="UP000038045">
    <property type="component" value="Unplaced"/>
</dbReference>
<dbReference type="InterPro" id="IPR009622">
    <property type="entry name" value="NDUFAF4"/>
</dbReference>
<dbReference type="AlphaFoldDB" id="A0A0N4ZSV3"/>
<dbReference type="GO" id="GO:0005739">
    <property type="term" value="C:mitochondrion"/>
    <property type="evidence" value="ECO:0007669"/>
    <property type="project" value="TreeGrafter"/>
</dbReference>
<accession>A0A0N4ZSV3</accession>
<dbReference type="STRING" id="131310.A0A0N4ZSV3"/>
<organism evidence="2 3">
    <name type="scientific">Parastrongyloides trichosuri</name>
    <name type="common">Possum-specific nematode worm</name>
    <dbReference type="NCBI Taxonomy" id="131310"/>
    <lineage>
        <taxon>Eukaryota</taxon>
        <taxon>Metazoa</taxon>
        <taxon>Ecdysozoa</taxon>
        <taxon>Nematoda</taxon>
        <taxon>Chromadorea</taxon>
        <taxon>Rhabditida</taxon>
        <taxon>Tylenchina</taxon>
        <taxon>Panagrolaimomorpha</taxon>
        <taxon>Strongyloidoidea</taxon>
        <taxon>Strongyloididae</taxon>
        <taxon>Parastrongyloides</taxon>
    </lineage>
</organism>
<name>A0A0N4ZSV3_PARTI</name>
<proteinExistence type="predicted"/>
<dbReference type="Pfam" id="PF06784">
    <property type="entry name" value="UPF0240"/>
    <property type="match status" value="1"/>
</dbReference>
<dbReference type="GO" id="GO:0032981">
    <property type="term" value="P:mitochondrial respiratory chain complex I assembly"/>
    <property type="evidence" value="ECO:0007669"/>
    <property type="project" value="InterPro"/>
</dbReference>
<dbReference type="PANTHER" id="PTHR13338:SF4">
    <property type="entry name" value="NADH DEHYDROGENASE [UBIQUINONE] 1 ALPHA SUBCOMPLEX ASSEMBLY FACTOR 4"/>
    <property type="match status" value="1"/>
</dbReference>